<evidence type="ECO:0000256" key="5">
    <source>
        <dbReference type="ARBA" id="ARBA00023136"/>
    </source>
</evidence>
<dbReference type="GO" id="GO:0046872">
    <property type="term" value="F:metal ion binding"/>
    <property type="evidence" value="ECO:0007669"/>
    <property type="project" value="UniProtKB-KW"/>
</dbReference>
<feature type="transmembrane region" description="Helical" evidence="7">
    <location>
        <begin position="94"/>
        <end position="119"/>
    </location>
</feature>
<feature type="binding site" evidence="6">
    <location>
        <position position="60"/>
    </location>
    <ligand>
        <name>Zn(2+)</name>
        <dbReference type="ChEBI" id="CHEBI:29105"/>
    </ligand>
</feature>
<evidence type="ECO:0000256" key="3">
    <source>
        <dbReference type="ARBA" id="ARBA00022692"/>
    </source>
</evidence>
<evidence type="ECO:0000256" key="2">
    <source>
        <dbReference type="ARBA" id="ARBA00007018"/>
    </source>
</evidence>
<name>A0A2D4ICY9_MICLE</name>
<comment type="similarity">
    <text evidence="2">Belongs to the ADIPOR family.</text>
</comment>
<accession>A0A2D4ICY9</accession>
<reference evidence="8" key="2">
    <citation type="submission" date="2017-11" db="EMBL/GenBank/DDBJ databases">
        <title>Coralsnake Venomics: Analyses of Venom Gland Transcriptomes and Proteomes of Six Brazilian Taxa.</title>
        <authorList>
            <person name="Aird S.D."/>
            <person name="Jorge da Silva N."/>
            <person name="Qiu L."/>
            <person name="Villar-Briones A."/>
            <person name="Aparecida-Saddi V."/>
            <person name="Campos-Telles M.P."/>
            <person name="Grau M."/>
            <person name="Mikheyev A.S."/>
        </authorList>
    </citation>
    <scope>NUCLEOTIDE SEQUENCE</scope>
    <source>
        <tissue evidence="8">Venom_gland</tissue>
    </source>
</reference>
<feature type="binding site" evidence="6">
    <location>
        <position position="64"/>
    </location>
    <ligand>
        <name>Zn(2+)</name>
        <dbReference type="ChEBI" id="CHEBI:29105"/>
    </ligand>
</feature>
<evidence type="ECO:0000256" key="1">
    <source>
        <dbReference type="ARBA" id="ARBA00004141"/>
    </source>
</evidence>
<dbReference type="GO" id="GO:0003707">
    <property type="term" value="F:nuclear steroid receptor activity"/>
    <property type="evidence" value="ECO:0007669"/>
    <property type="project" value="TreeGrafter"/>
</dbReference>
<comment type="subcellular location">
    <subcellularLocation>
        <location evidence="1">Membrane</location>
        <topology evidence="1">Multi-pass membrane protein</topology>
    </subcellularLocation>
</comment>
<keyword evidence="6" id="KW-0862">Zinc</keyword>
<evidence type="ECO:0000256" key="4">
    <source>
        <dbReference type="ARBA" id="ARBA00022989"/>
    </source>
</evidence>
<keyword evidence="5 7" id="KW-0472">Membrane</keyword>
<evidence type="ECO:0000313" key="8">
    <source>
        <dbReference type="EMBL" id="LAA82078.1"/>
    </source>
</evidence>
<dbReference type="GO" id="GO:0005886">
    <property type="term" value="C:plasma membrane"/>
    <property type="evidence" value="ECO:0007669"/>
    <property type="project" value="TreeGrafter"/>
</dbReference>
<sequence>MDISPVAHRVIMCHLEGCEELAAWYHTFQILFFLVSAYFFSCPVPEKYFPGSCDIVGHAHQIFHTFLAVCTLSQLEAIFLDYKTRQEILFKRHGSLSIILSCGSFFGLVACSAITALLLQRKIKEELTMKAS</sequence>
<dbReference type="Pfam" id="PF03006">
    <property type="entry name" value="HlyIII"/>
    <property type="match status" value="1"/>
</dbReference>
<dbReference type="PANTHER" id="PTHR20855">
    <property type="entry name" value="ADIPOR/PROGESTIN RECEPTOR-RELATED"/>
    <property type="match status" value="1"/>
</dbReference>
<dbReference type="PANTHER" id="PTHR20855:SF22">
    <property type="entry name" value="MEMBRANE PROGESTIN RECEPTOR BETA"/>
    <property type="match status" value="1"/>
</dbReference>
<dbReference type="AlphaFoldDB" id="A0A2D4ICY9"/>
<dbReference type="GO" id="GO:0005496">
    <property type="term" value="F:steroid binding"/>
    <property type="evidence" value="ECO:0007669"/>
    <property type="project" value="TreeGrafter"/>
</dbReference>
<evidence type="ECO:0000256" key="7">
    <source>
        <dbReference type="SAM" id="Phobius"/>
    </source>
</evidence>
<reference evidence="8" key="1">
    <citation type="submission" date="2017-07" db="EMBL/GenBank/DDBJ databases">
        <authorList>
            <person name="Mikheyev A."/>
            <person name="Grau M."/>
        </authorList>
    </citation>
    <scope>NUCLEOTIDE SEQUENCE</scope>
    <source>
        <tissue evidence="8">Venom_gland</tissue>
    </source>
</reference>
<feature type="transmembrane region" description="Helical" evidence="7">
    <location>
        <begin position="21"/>
        <end position="41"/>
    </location>
</feature>
<organism evidence="8">
    <name type="scientific">Micrurus lemniscatus lemniscatus</name>
    <dbReference type="NCBI Taxonomy" id="129467"/>
    <lineage>
        <taxon>Eukaryota</taxon>
        <taxon>Metazoa</taxon>
        <taxon>Chordata</taxon>
        <taxon>Craniata</taxon>
        <taxon>Vertebrata</taxon>
        <taxon>Euteleostomi</taxon>
        <taxon>Lepidosauria</taxon>
        <taxon>Squamata</taxon>
        <taxon>Bifurcata</taxon>
        <taxon>Unidentata</taxon>
        <taxon>Episquamata</taxon>
        <taxon>Toxicofera</taxon>
        <taxon>Serpentes</taxon>
        <taxon>Colubroidea</taxon>
        <taxon>Elapidae</taxon>
        <taxon>Elapinae</taxon>
        <taxon>Micrurus</taxon>
    </lineage>
</organism>
<dbReference type="EMBL" id="IACK01100589">
    <property type="protein sequence ID" value="LAA82078.1"/>
    <property type="molecule type" value="Transcribed_RNA"/>
</dbReference>
<proteinExistence type="inferred from homology"/>
<dbReference type="InterPro" id="IPR004254">
    <property type="entry name" value="AdipoR/HlyIII-related"/>
</dbReference>
<keyword evidence="3 7" id="KW-0812">Transmembrane</keyword>
<keyword evidence="4 7" id="KW-1133">Transmembrane helix</keyword>
<keyword evidence="6" id="KW-0479">Metal-binding</keyword>
<protein>
    <submittedName>
        <fullName evidence="8">Uncharacterized protein</fullName>
    </submittedName>
</protein>
<evidence type="ECO:0000256" key="6">
    <source>
        <dbReference type="PIRSR" id="PIRSR604254-1"/>
    </source>
</evidence>